<gene>
    <name evidence="5" type="ORF">ACJMK2_017673</name>
</gene>
<organism evidence="5 6">
    <name type="scientific">Sinanodonta woodiana</name>
    <name type="common">Chinese pond mussel</name>
    <name type="synonym">Anodonta woodiana</name>
    <dbReference type="NCBI Taxonomy" id="1069815"/>
    <lineage>
        <taxon>Eukaryota</taxon>
        <taxon>Metazoa</taxon>
        <taxon>Spiralia</taxon>
        <taxon>Lophotrochozoa</taxon>
        <taxon>Mollusca</taxon>
        <taxon>Bivalvia</taxon>
        <taxon>Autobranchia</taxon>
        <taxon>Heteroconchia</taxon>
        <taxon>Palaeoheterodonta</taxon>
        <taxon>Unionida</taxon>
        <taxon>Unionoidea</taxon>
        <taxon>Unionidae</taxon>
        <taxon>Unioninae</taxon>
        <taxon>Sinanodonta</taxon>
    </lineage>
</organism>
<protein>
    <recommendedName>
        <fullName evidence="4">Carboxylesterase type B domain-containing protein</fullName>
    </recommendedName>
</protein>
<feature type="signal peptide" evidence="3">
    <location>
        <begin position="1"/>
        <end position="22"/>
    </location>
</feature>
<reference evidence="5 6" key="1">
    <citation type="submission" date="2024-11" db="EMBL/GenBank/DDBJ databases">
        <title>Chromosome-level genome assembly of the freshwater bivalve Anodonta woodiana.</title>
        <authorList>
            <person name="Chen X."/>
        </authorList>
    </citation>
    <scope>NUCLEOTIDE SEQUENCE [LARGE SCALE GENOMIC DNA]</scope>
    <source>
        <strain evidence="5">MN2024</strain>
        <tissue evidence="5">Gills</tissue>
    </source>
</reference>
<dbReference type="EMBL" id="JBJQND010000016">
    <property type="protein sequence ID" value="KAL3846705.1"/>
    <property type="molecule type" value="Genomic_DNA"/>
</dbReference>
<evidence type="ECO:0000313" key="5">
    <source>
        <dbReference type="EMBL" id="KAL3846705.1"/>
    </source>
</evidence>
<comment type="similarity">
    <text evidence="1">Belongs to the type-B carboxylesterase/lipase family.</text>
</comment>
<dbReference type="InterPro" id="IPR051093">
    <property type="entry name" value="Neuroligin/BSAL"/>
</dbReference>
<evidence type="ECO:0000313" key="6">
    <source>
        <dbReference type="Proteomes" id="UP001634394"/>
    </source>
</evidence>
<dbReference type="InterPro" id="IPR029058">
    <property type="entry name" value="AB_hydrolase_fold"/>
</dbReference>
<dbReference type="AlphaFoldDB" id="A0ABD3UCL4"/>
<accession>A0ABD3UCL4</accession>
<evidence type="ECO:0000256" key="2">
    <source>
        <dbReference type="ARBA" id="ARBA00022729"/>
    </source>
</evidence>
<dbReference type="InterPro" id="IPR019819">
    <property type="entry name" value="Carboxylesterase_B_CS"/>
</dbReference>
<comment type="caution">
    <text evidence="5">The sequence shown here is derived from an EMBL/GenBank/DDBJ whole genome shotgun (WGS) entry which is preliminary data.</text>
</comment>
<proteinExistence type="inferred from homology"/>
<dbReference type="InterPro" id="IPR002018">
    <property type="entry name" value="CarbesteraseB"/>
</dbReference>
<keyword evidence="2 3" id="KW-0732">Signal</keyword>
<feature type="domain" description="Carboxylesterase type B" evidence="4">
    <location>
        <begin position="32"/>
        <end position="141"/>
    </location>
</feature>
<evidence type="ECO:0000259" key="4">
    <source>
        <dbReference type="Pfam" id="PF00135"/>
    </source>
</evidence>
<evidence type="ECO:0000256" key="1">
    <source>
        <dbReference type="ARBA" id="ARBA00005964"/>
    </source>
</evidence>
<dbReference type="SUPFAM" id="SSF53474">
    <property type="entry name" value="alpha/beta-Hydrolases"/>
    <property type="match status" value="1"/>
</dbReference>
<sequence length="145" mass="16571">MLLCYCLRVFASALTVAISCDGRVFTNQMSYRTIKTRYGSIKGALMEFSDPNLKPIESFKGLQYGTTFGRRLRFMPPTSPLERWKFTRVAFSMRPVCSQKASIENNFLKDVSKIGDERPKRISLNTFSQSEDCLTLNLYVPFPGK</sequence>
<evidence type="ECO:0000256" key="3">
    <source>
        <dbReference type="SAM" id="SignalP"/>
    </source>
</evidence>
<dbReference type="PANTHER" id="PTHR43903">
    <property type="entry name" value="NEUROLIGIN"/>
    <property type="match status" value="1"/>
</dbReference>
<keyword evidence="6" id="KW-1185">Reference proteome</keyword>
<dbReference type="Proteomes" id="UP001634394">
    <property type="component" value="Unassembled WGS sequence"/>
</dbReference>
<feature type="chain" id="PRO_5044770912" description="Carboxylesterase type B domain-containing protein" evidence="3">
    <location>
        <begin position="23"/>
        <end position="145"/>
    </location>
</feature>
<dbReference type="Gene3D" id="3.40.50.1820">
    <property type="entry name" value="alpha/beta hydrolase"/>
    <property type="match status" value="1"/>
</dbReference>
<dbReference type="Pfam" id="PF00135">
    <property type="entry name" value="COesterase"/>
    <property type="match status" value="1"/>
</dbReference>
<name>A0ABD3UCL4_SINWO</name>
<dbReference type="PROSITE" id="PS00941">
    <property type="entry name" value="CARBOXYLESTERASE_B_2"/>
    <property type="match status" value="1"/>
</dbReference>